<dbReference type="AlphaFoldDB" id="A0A1G5AGW9"/>
<feature type="transmembrane region" description="Helical" evidence="7">
    <location>
        <begin position="82"/>
        <end position="100"/>
    </location>
</feature>
<name>A0A1G5AGW9_9FIRM</name>
<evidence type="ECO:0000259" key="8">
    <source>
        <dbReference type="Pfam" id="PF01757"/>
    </source>
</evidence>
<organism evidence="9 10">
    <name type="scientific">Butyrivibrio hungatei</name>
    <dbReference type="NCBI Taxonomy" id="185008"/>
    <lineage>
        <taxon>Bacteria</taxon>
        <taxon>Bacillati</taxon>
        <taxon>Bacillota</taxon>
        <taxon>Clostridia</taxon>
        <taxon>Lachnospirales</taxon>
        <taxon>Lachnospiraceae</taxon>
        <taxon>Butyrivibrio</taxon>
    </lineage>
</organism>
<evidence type="ECO:0000256" key="4">
    <source>
        <dbReference type="ARBA" id="ARBA00022692"/>
    </source>
</evidence>
<protein>
    <submittedName>
        <fullName evidence="9">Surface polysaccharide O-acyltransferase, integral membrane enzyme</fullName>
    </submittedName>
</protein>
<feature type="domain" description="Acyltransferase 3" evidence="8">
    <location>
        <begin position="9"/>
        <end position="325"/>
    </location>
</feature>
<dbReference type="GO" id="GO:0005886">
    <property type="term" value="C:plasma membrane"/>
    <property type="evidence" value="ECO:0007669"/>
    <property type="project" value="UniProtKB-SubCell"/>
</dbReference>
<keyword evidence="4 7" id="KW-0812">Transmembrane</keyword>
<evidence type="ECO:0000313" key="9">
    <source>
        <dbReference type="EMBL" id="SCX77132.1"/>
    </source>
</evidence>
<keyword evidence="10" id="KW-1185">Reference proteome</keyword>
<proteinExistence type="inferred from homology"/>
<dbReference type="PANTHER" id="PTHR40074:SF2">
    <property type="entry name" value="O-ACETYLTRANSFERASE WECH"/>
    <property type="match status" value="1"/>
</dbReference>
<feature type="transmembrane region" description="Helical" evidence="7">
    <location>
        <begin position="218"/>
        <end position="240"/>
    </location>
</feature>
<evidence type="ECO:0000256" key="3">
    <source>
        <dbReference type="ARBA" id="ARBA00022475"/>
    </source>
</evidence>
<feature type="transmembrane region" description="Helical" evidence="7">
    <location>
        <begin position="310"/>
        <end position="332"/>
    </location>
</feature>
<dbReference type="GO" id="GO:0009246">
    <property type="term" value="P:enterobacterial common antigen biosynthetic process"/>
    <property type="evidence" value="ECO:0007669"/>
    <property type="project" value="TreeGrafter"/>
</dbReference>
<evidence type="ECO:0000256" key="6">
    <source>
        <dbReference type="ARBA" id="ARBA00023136"/>
    </source>
</evidence>
<sequence length="342" mass="38494">MGSGRFAHLDLLRLIACFLVVFNHTQGCIKLYEYGSGAVTFPAFVRLFIAMTVKINVPVFYMITGSLLLNRDRGYREIFGRISKMFSILLIFSIVSHALYKGEFYFPGFIRNFASATVDGAGPYWYLYSYLGILLVLPFLRSIAARMNTRDVSYLIGARLVIGAVIPMLFLIANSIVDSNMYIAHEFQPAMIIVDCVFYPLVGYGIDRCLEEKETLNYNRIFLAFLFVTADILGVVAMLISGNGESFDGFVFVMVMSFFVFIKKSVSKSSHCADGIISALGALTFGIYLLDPIIGPLCKKLFDFKGDYKMFWSSIVYCLFSMIVGGSLTFVFKGFKKKFFQK</sequence>
<dbReference type="Proteomes" id="UP000183047">
    <property type="component" value="Unassembled WGS sequence"/>
</dbReference>
<gene>
    <name evidence="9" type="ORF">SAMN02910451_00238</name>
</gene>
<dbReference type="Pfam" id="PF01757">
    <property type="entry name" value="Acyl_transf_3"/>
    <property type="match status" value="1"/>
</dbReference>
<reference evidence="10" key="1">
    <citation type="submission" date="2016-10" db="EMBL/GenBank/DDBJ databases">
        <authorList>
            <person name="Varghese N."/>
            <person name="Submissions S."/>
        </authorList>
    </citation>
    <scope>NUCLEOTIDE SEQUENCE [LARGE SCALE GENOMIC DNA]</scope>
    <source>
        <strain evidence="10">XBD2006</strain>
    </source>
</reference>
<evidence type="ECO:0000313" key="10">
    <source>
        <dbReference type="Proteomes" id="UP000183047"/>
    </source>
</evidence>
<dbReference type="GO" id="GO:0016413">
    <property type="term" value="F:O-acetyltransferase activity"/>
    <property type="evidence" value="ECO:0007669"/>
    <property type="project" value="TreeGrafter"/>
</dbReference>
<comment type="similarity">
    <text evidence="2">Belongs to the acyltransferase 3 family.</text>
</comment>
<keyword evidence="5 7" id="KW-1133">Transmembrane helix</keyword>
<dbReference type="InterPro" id="IPR002656">
    <property type="entry name" value="Acyl_transf_3_dom"/>
</dbReference>
<evidence type="ECO:0000256" key="7">
    <source>
        <dbReference type="SAM" id="Phobius"/>
    </source>
</evidence>
<feature type="transmembrane region" description="Helical" evidence="7">
    <location>
        <begin position="246"/>
        <end position="262"/>
    </location>
</feature>
<keyword evidence="9" id="KW-0012">Acyltransferase</keyword>
<dbReference type="PANTHER" id="PTHR40074">
    <property type="entry name" value="O-ACETYLTRANSFERASE WECH"/>
    <property type="match status" value="1"/>
</dbReference>
<evidence type="ECO:0000256" key="1">
    <source>
        <dbReference type="ARBA" id="ARBA00004651"/>
    </source>
</evidence>
<keyword evidence="9" id="KW-0808">Transferase</keyword>
<feature type="transmembrane region" description="Helical" evidence="7">
    <location>
        <begin position="156"/>
        <end position="177"/>
    </location>
</feature>
<comment type="subcellular location">
    <subcellularLocation>
        <location evidence="1">Cell membrane</location>
        <topology evidence="1">Multi-pass membrane protein</topology>
    </subcellularLocation>
</comment>
<evidence type="ECO:0000256" key="2">
    <source>
        <dbReference type="ARBA" id="ARBA00007400"/>
    </source>
</evidence>
<keyword evidence="6 7" id="KW-0472">Membrane</keyword>
<dbReference type="EMBL" id="FMUR01000003">
    <property type="protein sequence ID" value="SCX77132.1"/>
    <property type="molecule type" value="Genomic_DNA"/>
</dbReference>
<feature type="transmembrane region" description="Helical" evidence="7">
    <location>
        <begin position="189"/>
        <end position="206"/>
    </location>
</feature>
<feature type="transmembrane region" description="Helical" evidence="7">
    <location>
        <begin position="271"/>
        <end position="290"/>
    </location>
</feature>
<feature type="transmembrane region" description="Helical" evidence="7">
    <location>
        <begin position="125"/>
        <end position="144"/>
    </location>
</feature>
<feature type="transmembrane region" description="Helical" evidence="7">
    <location>
        <begin position="43"/>
        <end position="70"/>
    </location>
</feature>
<accession>A0A1G5AGW9</accession>
<keyword evidence="3" id="KW-1003">Cell membrane</keyword>
<evidence type="ECO:0000256" key="5">
    <source>
        <dbReference type="ARBA" id="ARBA00022989"/>
    </source>
</evidence>